<accession>A0A226EZK1</accession>
<dbReference type="OMA" id="HTQCNDI"/>
<proteinExistence type="predicted"/>
<comment type="caution">
    <text evidence="2">The sequence shown here is derived from an EMBL/GenBank/DDBJ whole genome shotgun (WGS) entry which is preliminary data.</text>
</comment>
<dbReference type="EMBL" id="LNIX01000001">
    <property type="protein sequence ID" value="OXA62989.1"/>
    <property type="molecule type" value="Genomic_DNA"/>
</dbReference>
<sequence length="229" mass="25063">MRASSSFAKSIFVAGAGRHSRHTQCNDIIKRALISADIPSIREPLGCCRTDGKRPDGLTLIPYKQGRSLIWDFTCTDTFAPSYLSHTLRHAGTAAKLAETKKHKLYSELEKQYIFVPVAVETSGVWGMEGLKFIQDVGRRMKDVTGPMSTTFLIQRISLAVQRGNAASIMGAVPSQRGLEELFYILNDRSFYLQKSCKGPNGDLGRLSGSSKGFPNPPTSGFSSTPQAN</sequence>
<name>A0A226EZK1_FOLCA</name>
<protein>
    <submittedName>
        <fullName evidence="2">Uncharacterized protein</fullName>
    </submittedName>
</protein>
<organism evidence="2 3">
    <name type="scientific">Folsomia candida</name>
    <name type="common">Springtail</name>
    <dbReference type="NCBI Taxonomy" id="158441"/>
    <lineage>
        <taxon>Eukaryota</taxon>
        <taxon>Metazoa</taxon>
        <taxon>Ecdysozoa</taxon>
        <taxon>Arthropoda</taxon>
        <taxon>Hexapoda</taxon>
        <taxon>Collembola</taxon>
        <taxon>Entomobryomorpha</taxon>
        <taxon>Isotomoidea</taxon>
        <taxon>Isotomidae</taxon>
        <taxon>Proisotominae</taxon>
        <taxon>Folsomia</taxon>
    </lineage>
</organism>
<dbReference type="OrthoDB" id="7485566at2759"/>
<evidence type="ECO:0000313" key="3">
    <source>
        <dbReference type="Proteomes" id="UP000198287"/>
    </source>
</evidence>
<dbReference type="Proteomes" id="UP000198287">
    <property type="component" value="Unassembled WGS sequence"/>
</dbReference>
<keyword evidence="3" id="KW-1185">Reference proteome</keyword>
<dbReference type="AlphaFoldDB" id="A0A226EZK1"/>
<feature type="compositionally biased region" description="Polar residues" evidence="1">
    <location>
        <begin position="208"/>
        <end position="229"/>
    </location>
</feature>
<evidence type="ECO:0000313" key="2">
    <source>
        <dbReference type="EMBL" id="OXA62989.1"/>
    </source>
</evidence>
<reference evidence="2 3" key="1">
    <citation type="submission" date="2015-12" db="EMBL/GenBank/DDBJ databases">
        <title>The genome of Folsomia candida.</title>
        <authorList>
            <person name="Faddeeva A."/>
            <person name="Derks M.F."/>
            <person name="Anvar Y."/>
            <person name="Smit S."/>
            <person name="Van Straalen N."/>
            <person name="Roelofs D."/>
        </authorList>
    </citation>
    <scope>NUCLEOTIDE SEQUENCE [LARGE SCALE GENOMIC DNA]</scope>
    <source>
        <strain evidence="2 3">VU population</strain>
        <tissue evidence="2">Whole body</tissue>
    </source>
</reference>
<evidence type="ECO:0000256" key="1">
    <source>
        <dbReference type="SAM" id="MobiDB-lite"/>
    </source>
</evidence>
<gene>
    <name evidence="2" type="ORF">Fcan01_03568</name>
</gene>
<feature type="region of interest" description="Disordered" evidence="1">
    <location>
        <begin position="203"/>
        <end position="229"/>
    </location>
</feature>